<dbReference type="RefSeq" id="WP_348952461.1">
    <property type="nucleotide sequence ID" value="NZ_JBDZYD010000007.1"/>
</dbReference>
<name>A0ABV0LG23_9PSEU</name>
<proteinExistence type="predicted"/>
<protein>
    <submittedName>
        <fullName evidence="2">Uncharacterized protein</fullName>
    </submittedName>
</protein>
<sequence length="153" mass="18088">MAFRTPMFFKYYAQTYRIDSTPDGGLTGTILDLDTGFFREDNSHIREVVWSTTESDIRGPFDEERFVQETERERDYHLTGDGPIFALYETVAGLYEQARKRESRRLEPQEAALIRSIYQRTFKMWEDEAARRAAGEPPSFEARRRYPVRRAEQ</sequence>
<keyword evidence="4" id="KW-1185">Reference proteome</keyword>
<feature type="region of interest" description="Disordered" evidence="1">
    <location>
        <begin position="130"/>
        <end position="153"/>
    </location>
</feature>
<evidence type="ECO:0000256" key="1">
    <source>
        <dbReference type="SAM" id="MobiDB-lite"/>
    </source>
</evidence>
<dbReference type="Proteomes" id="UP001440984">
    <property type="component" value="Unassembled WGS sequence"/>
</dbReference>
<comment type="caution">
    <text evidence="2">The sequence shown here is derived from an EMBL/GenBank/DDBJ whole genome shotgun (WGS) entry which is preliminary data.</text>
</comment>
<evidence type="ECO:0000313" key="3">
    <source>
        <dbReference type="EMBL" id="MEQ0562817.1"/>
    </source>
</evidence>
<reference evidence="2 4" key="1">
    <citation type="submission" date="2024-05" db="EMBL/GenBank/DDBJ databases">
        <authorList>
            <person name="Zhao H."/>
            <person name="Xu Y."/>
            <person name="Lin S."/>
            <person name="Spain J.C."/>
            <person name="Zhou N.-Y."/>
        </authorList>
    </citation>
    <scope>NUCLEOTIDE SEQUENCE [LARGE SCALE GENOMIC DNA]</scope>
    <source>
        <strain evidence="2 4">NEAU-NG30</strain>
    </source>
</reference>
<organism evidence="2 4">
    <name type="scientific">Amycolatopsis melonis</name>
    <dbReference type="NCBI Taxonomy" id="3156488"/>
    <lineage>
        <taxon>Bacteria</taxon>
        <taxon>Bacillati</taxon>
        <taxon>Actinomycetota</taxon>
        <taxon>Actinomycetes</taxon>
        <taxon>Pseudonocardiales</taxon>
        <taxon>Pseudonocardiaceae</taxon>
        <taxon>Amycolatopsis</taxon>
    </lineage>
</organism>
<accession>A0ABV0LG23</accession>
<dbReference type="EMBL" id="JBDZYD010000010">
    <property type="protein sequence ID" value="MEQ0562817.1"/>
    <property type="molecule type" value="Genomic_DNA"/>
</dbReference>
<evidence type="ECO:0000313" key="4">
    <source>
        <dbReference type="Proteomes" id="UP001440984"/>
    </source>
</evidence>
<gene>
    <name evidence="2" type="ORF">ABJI51_19400</name>
    <name evidence="3" type="ORF">ABJI51_27380</name>
</gene>
<feature type="compositionally biased region" description="Basic and acidic residues" evidence="1">
    <location>
        <begin position="141"/>
        <end position="153"/>
    </location>
</feature>
<evidence type="ECO:0000313" key="2">
    <source>
        <dbReference type="EMBL" id="MEQ0561259.1"/>
    </source>
</evidence>
<dbReference type="EMBL" id="JBDZYD010000007">
    <property type="protein sequence ID" value="MEQ0561259.1"/>
    <property type="molecule type" value="Genomic_DNA"/>
</dbReference>